<organism evidence="4 5">
    <name type="scientific">Microbulbifer marinus</name>
    <dbReference type="NCBI Taxonomy" id="658218"/>
    <lineage>
        <taxon>Bacteria</taxon>
        <taxon>Pseudomonadati</taxon>
        <taxon>Pseudomonadota</taxon>
        <taxon>Gammaproteobacteria</taxon>
        <taxon>Cellvibrionales</taxon>
        <taxon>Microbulbiferaceae</taxon>
        <taxon>Microbulbifer</taxon>
    </lineage>
</organism>
<proteinExistence type="predicted"/>
<evidence type="ECO:0000256" key="2">
    <source>
        <dbReference type="SAM" id="SignalP"/>
    </source>
</evidence>
<feature type="signal peptide" evidence="2">
    <location>
        <begin position="1"/>
        <end position="22"/>
    </location>
</feature>
<dbReference type="STRING" id="658218.SAMN05216562_1857"/>
<feature type="domain" description="Peptidase S9 prolyl oligopeptidase catalytic" evidence="3">
    <location>
        <begin position="445"/>
        <end position="645"/>
    </location>
</feature>
<keyword evidence="5" id="KW-1185">Reference proteome</keyword>
<gene>
    <name evidence="4" type="ORF">SAMN05216562_1857</name>
</gene>
<keyword evidence="4" id="KW-0031">Aminopeptidase</keyword>
<accession>A0A1H3YLZ9</accession>
<dbReference type="AlphaFoldDB" id="A0A1H3YLZ9"/>
<keyword evidence="4" id="KW-0645">Protease</keyword>
<dbReference type="Pfam" id="PF00326">
    <property type="entry name" value="Peptidase_S9"/>
    <property type="match status" value="1"/>
</dbReference>
<protein>
    <submittedName>
        <fullName evidence="4">Dipeptidyl aminopeptidase/acylaminoacyl peptidase</fullName>
    </submittedName>
</protein>
<dbReference type="RefSeq" id="WP_091387513.1">
    <property type="nucleotide sequence ID" value="NZ_FNQO01000002.1"/>
</dbReference>
<reference evidence="5" key="1">
    <citation type="submission" date="2016-10" db="EMBL/GenBank/DDBJ databases">
        <authorList>
            <person name="Varghese N."/>
            <person name="Submissions S."/>
        </authorList>
    </citation>
    <scope>NUCLEOTIDE SEQUENCE [LARGE SCALE GENOMIC DNA]</scope>
    <source>
        <strain evidence="5">CGMCC 1.10657</strain>
    </source>
</reference>
<dbReference type="Gene3D" id="3.40.50.1820">
    <property type="entry name" value="alpha/beta hydrolase"/>
    <property type="match status" value="1"/>
</dbReference>
<dbReference type="OrthoDB" id="4269629at2"/>
<dbReference type="Proteomes" id="UP000198658">
    <property type="component" value="Unassembled WGS sequence"/>
</dbReference>
<dbReference type="InterPro" id="IPR029058">
    <property type="entry name" value="AB_hydrolase_fold"/>
</dbReference>
<dbReference type="EMBL" id="FNQO01000002">
    <property type="protein sequence ID" value="SEA12629.1"/>
    <property type="molecule type" value="Genomic_DNA"/>
</dbReference>
<dbReference type="InterPro" id="IPR001375">
    <property type="entry name" value="Peptidase_S9_cat"/>
</dbReference>
<name>A0A1H3YLZ9_9GAMM</name>
<evidence type="ECO:0000313" key="4">
    <source>
        <dbReference type="EMBL" id="SEA12629.1"/>
    </source>
</evidence>
<dbReference type="GO" id="GO:0004177">
    <property type="term" value="F:aminopeptidase activity"/>
    <property type="evidence" value="ECO:0007669"/>
    <property type="project" value="UniProtKB-KW"/>
</dbReference>
<dbReference type="SUPFAM" id="SSF53474">
    <property type="entry name" value="alpha/beta-Hydrolases"/>
    <property type="match status" value="1"/>
</dbReference>
<evidence type="ECO:0000256" key="1">
    <source>
        <dbReference type="ARBA" id="ARBA00022801"/>
    </source>
</evidence>
<dbReference type="GO" id="GO:0004252">
    <property type="term" value="F:serine-type endopeptidase activity"/>
    <property type="evidence" value="ECO:0007669"/>
    <property type="project" value="TreeGrafter"/>
</dbReference>
<dbReference type="PANTHER" id="PTHR42776:SF27">
    <property type="entry name" value="DIPEPTIDYL PEPTIDASE FAMILY MEMBER 6"/>
    <property type="match status" value="1"/>
</dbReference>
<feature type="chain" id="PRO_5011502002" evidence="2">
    <location>
        <begin position="23"/>
        <end position="652"/>
    </location>
</feature>
<sequence>MMQIIRRSVVALALLFGAQALAKTVEPYPLDYWALRDVISNVEISPDGKHVALLKIPTKDGGPIIEVYPANDLEGEPYRINSNPMEIQRFFWLSNDVIGMRLRQKVRDRIEGFNQGVYEYLLASVDIKRKKMKKYDQLGADMENILPDNKNRIIFSYLPGGDDSKISDAFRPRTYYELDLKTGAKTLLLRGKLDMGQVEFDREGDPWLARGFDVAKGDFVWYQRITDRDKWAEFYRQSEDSFEEFTVEGFDNDKRHILFVTANNGHDKVGLWEFNVKSGKFGELIYRRSDVDVSGVRRHSNRWKETDRIAGVIYPERNNVAVEYIDELEMASQRQLEGVIPNAHYVRINSRSRNGSSMTIYNVGPRDPGSYYLLHKGKLTKVGSRQPLLEAEKLADVRYIKYKARDGRMIPAYLTIPAGKPPFPAIVLPHGGPFVSELVLYDEWAQFLANNGYLVLQPQYRGSRGLGLDHYTSAFVDGGQGGYKMQDDKDDGMLYLVDQGLADPDRLAIFGWSYGGYAALVAASRKEQIYQCAIAGAAVSDNQMQVNYYRARLRGAGKEEQLAMWDDSISPVERVEDVNIPLLLIHGSVDQRVPLAHAEKYRKELDRYGKSYKYVELEGADHFSNTLFFDHQKQLYESMISYLHEDCGPQGL</sequence>
<evidence type="ECO:0000313" key="5">
    <source>
        <dbReference type="Proteomes" id="UP000198658"/>
    </source>
</evidence>
<keyword evidence="1" id="KW-0378">Hydrolase</keyword>
<dbReference type="GO" id="GO:0006508">
    <property type="term" value="P:proteolysis"/>
    <property type="evidence" value="ECO:0007669"/>
    <property type="project" value="InterPro"/>
</dbReference>
<keyword evidence="2" id="KW-0732">Signal</keyword>
<dbReference type="PANTHER" id="PTHR42776">
    <property type="entry name" value="SERINE PEPTIDASE S9 FAMILY MEMBER"/>
    <property type="match status" value="1"/>
</dbReference>
<evidence type="ECO:0000259" key="3">
    <source>
        <dbReference type="Pfam" id="PF00326"/>
    </source>
</evidence>